<organism evidence="2 3">
    <name type="scientific">Cymbomonas tetramitiformis</name>
    <dbReference type="NCBI Taxonomy" id="36881"/>
    <lineage>
        <taxon>Eukaryota</taxon>
        <taxon>Viridiplantae</taxon>
        <taxon>Chlorophyta</taxon>
        <taxon>Pyramimonadophyceae</taxon>
        <taxon>Pyramimonadales</taxon>
        <taxon>Pyramimonadaceae</taxon>
        <taxon>Cymbomonas</taxon>
    </lineage>
</organism>
<proteinExistence type="predicted"/>
<comment type="caution">
    <text evidence="2">The sequence shown here is derived from an EMBL/GenBank/DDBJ whole genome shotgun (WGS) entry which is preliminary data.</text>
</comment>
<gene>
    <name evidence="2" type="ORF">CYMTET_13901</name>
</gene>
<evidence type="ECO:0000256" key="1">
    <source>
        <dbReference type="SAM" id="MobiDB-lite"/>
    </source>
</evidence>
<sequence length="439" mass="48615">MSEQRDAASNSKKAGQQEEPEVREPKSRTETLLEQQSAMMTLMMQQMKDLQTRNPFPARPATLDTDMPQMYDLYNDKTYDALSKRTNSSMRYDKLVLAPALSYMHDAPAYSDETLDWLQDEKAPPTLEELGERVCATHNTLKGVFALLSNRYTMIQLRADMKTNATSHGGADALRAKLAFIEEKVYARSDGLVTDSVLTMWLKDFNATKAKGVMQTHVKASAKVSTFRDRQGGKGNGAAGGGAGKGEGGCGSGKGGVERYRVVAQAASSELVERSQDLAKVHTDASLFAWGGVLNLKHAARGFWSDELQHLHITHLELEAGCKVKVYWQLDDAWYTGTVDDTGSDGRTHIAYEDGDEERLDMTKELFEVVPAAVQEMQWAALGSKTVANYRPKARAFMTFCETEGREWLPATEATLSSAIHSYIDPTAVADQHIRKYFG</sequence>
<evidence type="ECO:0000313" key="3">
    <source>
        <dbReference type="Proteomes" id="UP001190700"/>
    </source>
</evidence>
<feature type="compositionally biased region" description="Basic and acidic residues" evidence="1">
    <location>
        <begin position="20"/>
        <end position="30"/>
    </location>
</feature>
<name>A0AAE0GH52_9CHLO</name>
<feature type="region of interest" description="Disordered" evidence="1">
    <location>
        <begin position="225"/>
        <end position="250"/>
    </location>
</feature>
<feature type="region of interest" description="Disordered" evidence="1">
    <location>
        <begin position="1"/>
        <end position="30"/>
    </location>
</feature>
<dbReference type="CDD" id="cd20404">
    <property type="entry name" value="Tudor_Agenet_AtEML-like"/>
    <property type="match status" value="1"/>
</dbReference>
<keyword evidence="3" id="KW-1185">Reference proteome</keyword>
<protein>
    <submittedName>
        <fullName evidence="2">Uncharacterized protein</fullName>
    </submittedName>
</protein>
<accession>A0AAE0GH52</accession>
<dbReference type="EMBL" id="LGRX02005611">
    <property type="protein sequence ID" value="KAK3278144.1"/>
    <property type="molecule type" value="Genomic_DNA"/>
</dbReference>
<dbReference type="Proteomes" id="UP001190700">
    <property type="component" value="Unassembled WGS sequence"/>
</dbReference>
<dbReference type="AlphaFoldDB" id="A0AAE0GH52"/>
<feature type="compositionally biased region" description="Gly residues" evidence="1">
    <location>
        <begin position="233"/>
        <end position="250"/>
    </location>
</feature>
<evidence type="ECO:0000313" key="2">
    <source>
        <dbReference type="EMBL" id="KAK3278144.1"/>
    </source>
</evidence>
<dbReference type="Gene3D" id="2.30.30.140">
    <property type="match status" value="1"/>
</dbReference>
<dbReference type="SUPFAM" id="SSF47823">
    <property type="entry name" value="lambda integrase-like, N-terminal domain"/>
    <property type="match status" value="1"/>
</dbReference>
<reference evidence="2 3" key="1">
    <citation type="journal article" date="2015" name="Genome Biol. Evol.">
        <title>Comparative Genomics of a Bacterivorous Green Alga Reveals Evolutionary Causalities and Consequences of Phago-Mixotrophic Mode of Nutrition.</title>
        <authorList>
            <person name="Burns J.A."/>
            <person name="Paasch A."/>
            <person name="Narechania A."/>
            <person name="Kim E."/>
        </authorList>
    </citation>
    <scope>NUCLEOTIDE SEQUENCE [LARGE SCALE GENOMIC DNA]</scope>
    <source>
        <strain evidence="2 3">PLY_AMNH</strain>
    </source>
</reference>